<sequence>MERLLAQDAVQRLIISFNTFEDQLDFNLLHSCIPPGQKFTLDLSENLPGTSARQLTADDFWSEVKSSIPGFTATHHQLGPIQFDFHDETLKKVTARTNVTATYSLQEENGSVEAVVVKGLQVVDAEEVEGRWVLRGMKVVRGVPLENVHLFGVAVERVQKGVGRVLKGRKPLSEGSGPFKKPPRKSTTLKAWEQEVDYDQERRWTEKEMQIENNMRRLIEDGQSRSDKDPHDEYIREQRAERLAADLAVVQTRRGLWDAMSACRELADTTKFAKAGDDEKLRLILRVTDAMDDLWFAEVKAWRLCAFAPLSNVGLLEKAWNSFCIVLKTGLYVPVRLPLVPAVALVRWIKSMEYKNEGKKR</sequence>
<dbReference type="Proteomes" id="UP000799537">
    <property type="component" value="Unassembled WGS sequence"/>
</dbReference>
<organism evidence="2 3">
    <name type="scientific">Zasmidium cellare ATCC 36951</name>
    <dbReference type="NCBI Taxonomy" id="1080233"/>
    <lineage>
        <taxon>Eukaryota</taxon>
        <taxon>Fungi</taxon>
        <taxon>Dikarya</taxon>
        <taxon>Ascomycota</taxon>
        <taxon>Pezizomycotina</taxon>
        <taxon>Dothideomycetes</taxon>
        <taxon>Dothideomycetidae</taxon>
        <taxon>Mycosphaerellales</taxon>
        <taxon>Mycosphaerellaceae</taxon>
        <taxon>Zasmidium</taxon>
    </lineage>
</organism>
<reference evidence="2" key="1">
    <citation type="journal article" date="2020" name="Stud. Mycol.">
        <title>101 Dothideomycetes genomes: a test case for predicting lifestyles and emergence of pathogens.</title>
        <authorList>
            <person name="Haridas S."/>
            <person name="Albert R."/>
            <person name="Binder M."/>
            <person name="Bloem J."/>
            <person name="Labutti K."/>
            <person name="Salamov A."/>
            <person name="Andreopoulos B."/>
            <person name="Baker S."/>
            <person name="Barry K."/>
            <person name="Bills G."/>
            <person name="Bluhm B."/>
            <person name="Cannon C."/>
            <person name="Castanera R."/>
            <person name="Culley D."/>
            <person name="Daum C."/>
            <person name="Ezra D."/>
            <person name="Gonzalez J."/>
            <person name="Henrissat B."/>
            <person name="Kuo A."/>
            <person name="Liang C."/>
            <person name="Lipzen A."/>
            <person name="Lutzoni F."/>
            <person name="Magnuson J."/>
            <person name="Mondo S."/>
            <person name="Nolan M."/>
            <person name="Ohm R."/>
            <person name="Pangilinan J."/>
            <person name="Park H.-J."/>
            <person name="Ramirez L."/>
            <person name="Alfaro M."/>
            <person name="Sun H."/>
            <person name="Tritt A."/>
            <person name="Yoshinaga Y."/>
            <person name="Zwiers L.-H."/>
            <person name="Turgeon B."/>
            <person name="Goodwin S."/>
            <person name="Spatafora J."/>
            <person name="Crous P."/>
            <person name="Grigoriev I."/>
        </authorList>
    </citation>
    <scope>NUCLEOTIDE SEQUENCE</scope>
    <source>
        <strain evidence="2">ATCC 36951</strain>
    </source>
</reference>
<keyword evidence="3" id="KW-1185">Reference proteome</keyword>
<evidence type="ECO:0000256" key="1">
    <source>
        <dbReference type="SAM" id="MobiDB-lite"/>
    </source>
</evidence>
<accession>A0A6A6CT44</accession>
<evidence type="ECO:0000313" key="3">
    <source>
        <dbReference type="Proteomes" id="UP000799537"/>
    </source>
</evidence>
<dbReference type="GeneID" id="54558118"/>
<gene>
    <name evidence="2" type="ORF">M409DRAFT_19248</name>
</gene>
<name>A0A6A6CT44_ZASCE</name>
<dbReference type="EMBL" id="ML993585">
    <property type="protein sequence ID" value="KAF2170427.1"/>
    <property type="molecule type" value="Genomic_DNA"/>
</dbReference>
<feature type="region of interest" description="Disordered" evidence="1">
    <location>
        <begin position="168"/>
        <end position="187"/>
    </location>
</feature>
<proteinExistence type="predicted"/>
<evidence type="ECO:0000313" key="2">
    <source>
        <dbReference type="EMBL" id="KAF2170427.1"/>
    </source>
</evidence>
<dbReference type="SUPFAM" id="SSF54427">
    <property type="entry name" value="NTF2-like"/>
    <property type="match status" value="1"/>
</dbReference>
<dbReference type="AlphaFoldDB" id="A0A6A6CT44"/>
<protein>
    <submittedName>
        <fullName evidence="2">Uncharacterized protein</fullName>
    </submittedName>
</protein>
<dbReference type="RefSeq" id="XP_033671316.1">
    <property type="nucleotide sequence ID" value="XM_033804846.1"/>
</dbReference>
<dbReference type="InterPro" id="IPR032710">
    <property type="entry name" value="NTF2-like_dom_sf"/>
</dbReference>
<dbReference type="Gene3D" id="3.10.450.50">
    <property type="match status" value="1"/>
</dbReference>